<dbReference type="STRING" id="1127699.HMPREF9151_00428"/>
<comment type="caution">
    <text evidence="6">The sequence shown here is derived from an EMBL/GenBank/DDBJ whole genome shotgun (WGS) entry which is preliminary data.</text>
</comment>
<accession>L1NJ97</accession>
<protein>
    <submittedName>
        <fullName evidence="6">Nuclease, EndA/NucM family</fullName>
    </submittedName>
</protein>
<dbReference type="HOGENOM" id="CLU_039165_0_0_10"/>
<keyword evidence="5" id="KW-0732">Signal</keyword>
<dbReference type="Proteomes" id="UP000010433">
    <property type="component" value="Unassembled WGS sequence"/>
</dbReference>
<dbReference type="SUPFAM" id="SSF54060">
    <property type="entry name" value="His-Me finger endonucleases"/>
    <property type="match status" value="1"/>
</dbReference>
<feature type="compositionally biased region" description="Pro residues" evidence="4">
    <location>
        <begin position="283"/>
        <end position="304"/>
    </location>
</feature>
<dbReference type="RefSeq" id="WP_009161600.1">
    <property type="nucleotide sequence ID" value="NZ_KB290972.1"/>
</dbReference>
<feature type="region of interest" description="Disordered" evidence="4">
    <location>
        <begin position="279"/>
        <end position="308"/>
    </location>
</feature>
<evidence type="ECO:0000313" key="6">
    <source>
        <dbReference type="EMBL" id="EKY03272.1"/>
    </source>
</evidence>
<dbReference type="PANTHER" id="PTHR33607">
    <property type="entry name" value="ENDONUCLEASE-1"/>
    <property type="match status" value="1"/>
</dbReference>
<dbReference type="PANTHER" id="PTHR33607:SF2">
    <property type="entry name" value="ENDONUCLEASE-1"/>
    <property type="match status" value="1"/>
</dbReference>
<dbReference type="InterPro" id="IPR007346">
    <property type="entry name" value="Endonuclease-I"/>
</dbReference>
<feature type="signal peptide" evidence="5">
    <location>
        <begin position="1"/>
        <end position="21"/>
    </location>
</feature>
<keyword evidence="3" id="KW-0378">Hydrolase</keyword>
<dbReference type="GO" id="GO:0004518">
    <property type="term" value="F:nuclease activity"/>
    <property type="evidence" value="ECO:0007669"/>
    <property type="project" value="UniProtKB-KW"/>
</dbReference>
<dbReference type="AlphaFoldDB" id="L1NJ97"/>
<name>L1NJ97_9BACT</name>
<sequence>MKRTRFAGVLLTLLVVTGARAQGPNGTGTYYASAEGQKGKALKTALCAIISTGTKDLGYNALWEAYEKTDLRADGTIWDMYSNVTKYNPKRDHAGNYKKEGDVYNREHTVPQSWFKKQSPMKSDLFQVYPTDGYVNNKRGHMPFGENNGESYQSHGGYSKVGHCTTEGYQGLVFEPADEYKGDLARTYFYMATRYENQISGWGGGVFGNGTYPGMANWTLKMLIRWAKNDPVSEKEIKRNNEVYKLQHNRNPFIDYPGLEQFIWGDSIAIAFDYDGNHTQPVVPTPNPNPNPNPNPGPDEPVTPPAGTLTFHQVTSTADLKVGEAYLIVSKTENKAMSKAAGKYRTLATIAIKDNAITTETGTAGKPYTLTLGGTEDAYTLYDAVDKKYLAYTGPKNALNEADNADAKSAQWAITFTAAGDVEIKNGEAHNRAIFYNSSSPRFACYLISNPQTAITLYVKSASTGVITHETTDETLVNVYGIDGCSVRRQVKKTDAMKDLPKGIYIMGGKKYVVH</sequence>
<dbReference type="PATRIC" id="fig|1127699.3.peg.390"/>
<gene>
    <name evidence="6" type="ORF">HMPREF9151_00428</name>
</gene>
<reference evidence="6 7" key="1">
    <citation type="submission" date="2012-05" db="EMBL/GenBank/DDBJ databases">
        <authorList>
            <person name="Weinstock G."/>
            <person name="Sodergren E."/>
            <person name="Lobos E.A."/>
            <person name="Fulton L."/>
            <person name="Fulton R."/>
            <person name="Courtney L."/>
            <person name="Fronick C."/>
            <person name="O'Laughlin M."/>
            <person name="Godfrey J."/>
            <person name="Wilson R.M."/>
            <person name="Miner T."/>
            <person name="Farmer C."/>
            <person name="Delehaunty K."/>
            <person name="Cordes M."/>
            <person name="Minx P."/>
            <person name="Tomlinson C."/>
            <person name="Chen J."/>
            <person name="Wollam A."/>
            <person name="Pepin K.H."/>
            <person name="Bhonagiri V."/>
            <person name="Zhang X."/>
            <person name="Suruliraj S."/>
            <person name="Warren W."/>
            <person name="Mitreva M."/>
            <person name="Mardis E.R."/>
            <person name="Wilson R.K."/>
        </authorList>
    </citation>
    <scope>NUCLEOTIDE SEQUENCE [LARGE SCALE GENOMIC DNA]</scope>
    <source>
        <strain evidence="6 7">F0055</strain>
    </source>
</reference>
<evidence type="ECO:0000256" key="1">
    <source>
        <dbReference type="ARBA" id="ARBA00006429"/>
    </source>
</evidence>
<dbReference type="Pfam" id="PF04231">
    <property type="entry name" value="Endonuclease_1"/>
    <property type="match status" value="1"/>
</dbReference>
<proteinExistence type="inferred from homology"/>
<feature type="chain" id="PRO_5003954669" evidence="5">
    <location>
        <begin position="22"/>
        <end position="515"/>
    </location>
</feature>
<dbReference type="OrthoDB" id="9770276at2"/>
<dbReference type="GO" id="GO:0016787">
    <property type="term" value="F:hydrolase activity"/>
    <property type="evidence" value="ECO:0007669"/>
    <property type="project" value="UniProtKB-KW"/>
</dbReference>
<organism evidence="6 7">
    <name type="scientific">Hoylesella saccharolytica F0055</name>
    <dbReference type="NCBI Taxonomy" id="1127699"/>
    <lineage>
        <taxon>Bacteria</taxon>
        <taxon>Pseudomonadati</taxon>
        <taxon>Bacteroidota</taxon>
        <taxon>Bacteroidia</taxon>
        <taxon>Bacteroidales</taxon>
        <taxon>Prevotellaceae</taxon>
        <taxon>Hoylesella</taxon>
    </lineage>
</organism>
<evidence type="ECO:0000313" key="7">
    <source>
        <dbReference type="Proteomes" id="UP000010433"/>
    </source>
</evidence>
<keyword evidence="2" id="KW-0540">Nuclease</keyword>
<comment type="similarity">
    <text evidence="1">Belongs to the EndA/NucM nuclease family.</text>
</comment>
<evidence type="ECO:0000256" key="4">
    <source>
        <dbReference type="SAM" id="MobiDB-lite"/>
    </source>
</evidence>
<dbReference type="EMBL" id="AMEP01000039">
    <property type="protein sequence ID" value="EKY03272.1"/>
    <property type="molecule type" value="Genomic_DNA"/>
</dbReference>
<dbReference type="InterPro" id="IPR044925">
    <property type="entry name" value="His-Me_finger_sf"/>
</dbReference>
<evidence type="ECO:0000256" key="3">
    <source>
        <dbReference type="ARBA" id="ARBA00022801"/>
    </source>
</evidence>
<evidence type="ECO:0000256" key="5">
    <source>
        <dbReference type="SAM" id="SignalP"/>
    </source>
</evidence>
<keyword evidence="7" id="KW-1185">Reference proteome</keyword>
<evidence type="ECO:0000256" key="2">
    <source>
        <dbReference type="ARBA" id="ARBA00022722"/>
    </source>
</evidence>